<accession>A0ABW7LM80</accession>
<organism evidence="1 2">
    <name type="scientific">Paracoccus broussonetiae subsp. drimophilus</name>
    <dbReference type="NCBI Taxonomy" id="3373869"/>
    <lineage>
        <taxon>Bacteria</taxon>
        <taxon>Pseudomonadati</taxon>
        <taxon>Pseudomonadota</taxon>
        <taxon>Alphaproteobacteria</taxon>
        <taxon>Rhodobacterales</taxon>
        <taxon>Paracoccaceae</taxon>
        <taxon>Paracoccus</taxon>
        <taxon>Paracoccus broussonetiae</taxon>
    </lineage>
</organism>
<dbReference type="EMBL" id="JBIMPR010000007">
    <property type="protein sequence ID" value="MFH5774793.1"/>
    <property type="molecule type" value="Genomic_DNA"/>
</dbReference>
<sequence>MNVRWRTKLHAKSMASGENCIFGLVFFFRDQVKVEELAVMIGQPADAEDPAAMFHGEVGIFAGEAGDPAPLVHHVPDDPVLDHFDLDLAAINDRDL</sequence>
<evidence type="ECO:0000313" key="2">
    <source>
        <dbReference type="Proteomes" id="UP001609376"/>
    </source>
</evidence>
<evidence type="ECO:0000313" key="1">
    <source>
        <dbReference type="EMBL" id="MFH5774793.1"/>
    </source>
</evidence>
<proteinExistence type="predicted"/>
<keyword evidence="2" id="KW-1185">Reference proteome</keyword>
<dbReference type="Proteomes" id="UP001609376">
    <property type="component" value="Unassembled WGS sequence"/>
</dbReference>
<reference evidence="1 2" key="1">
    <citation type="submission" date="2024-10" db="EMBL/GenBank/DDBJ databases">
        <title>Paracoccus drimophilus sp. nov., a novel bacterium from corn roots in Hunan.</title>
        <authorList>
            <person name="Li X."/>
        </authorList>
    </citation>
    <scope>NUCLEOTIDE SEQUENCE [LARGE SCALE GENOMIC DNA]</scope>
    <source>
        <strain evidence="1 2">NGMCC 1.201697</strain>
    </source>
</reference>
<gene>
    <name evidence="1" type="ORF">ACHFJ0_11140</name>
</gene>
<dbReference type="RefSeq" id="WP_395133872.1">
    <property type="nucleotide sequence ID" value="NZ_JBIMPR010000007.1"/>
</dbReference>
<name>A0ABW7LM80_9RHOB</name>
<protein>
    <submittedName>
        <fullName evidence="1">Uncharacterized protein</fullName>
    </submittedName>
</protein>
<comment type="caution">
    <text evidence="1">The sequence shown here is derived from an EMBL/GenBank/DDBJ whole genome shotgun (WGS) entry which is preliminary data.</text>
</comment>